<dbReference type="RefSeq" id="WP_230503804.1">
    <property type="nucleotide sequence ID" value="NZ_CAKJTJ010000029.1"/>
</dbReference>
<evidence type="ECO:0008006" key="3">
    <source>
        <dbReference type="Google" id="ProtNLM"/>
    </source>
</evidence>
<gene>
    <name evidence="1" type="ORF">BACCIP111883_03664</name>
</gene>
<name>A0ABN8ACC0_9BACI</name>
<dbReference type="NCBIfam" id="NF046065">
    <property type="entry name" value="MtxRegRemB"/>
    <property type="match status" value="1"/>
</dbReference>
<protein>
    <recommendedName>
        <fullName evidence="3">DUF370 domain-containing protein</fullName>
    </recommendedName>
</protein>
<dbReference type="InterPro" id="IPR007169">
    <property type="entry name" value="RemA-like"/>
</dbReference>
<dbReference type="Pfam" id="PF04025">
    <property type="entry name" value="RemA-like"/>
    <property type="match status" value="1"/>
</dbReference>
<evidence type="ECO:0000313" key="1">
    <source>
        <dbReference type="EMBL" id="CAG9622873.1"/>
    </source>
</evidence>
<accession>A0ABN8ACC0</accession>
<comment type="caution">
    <text evidence="1">The sequence shown here is derived from an EMBL/GenBank/DDBJ whole genome shotgun (WGS) entry which is preliminary data.</text>
</comment>
<dbReference type="EMBL" id="CAKJTJ010000029">
    <property type="protein sequence ID" value="CAG9622873.1"/>
    <property type="molecule type" value="Genomic_DNA"/>
</dbReference>
<keyword evidence="2" id="KW-1185">Reference proteome</keyword>
<proteinExistence type="predicted"/>
<dbReference type="Proteomes" id="UP000789833">
    <property type="component" value="Unassembled WGS sequence"/>
</dbReference>
<organism evidence="1 2">
    <name type="scientific">Sutcliffiella rhizosphaerae</name>
    <dbReference type="NCBI Taxonomy" id="2880967"/>
    <lineage>
        <taxon>Bacteria</taxon>
        <taxon>Bacillati</taxon>
        <taxon>Bacillota</taxon>
        <taxon>Bacilli</taxon>
        <taxon>Bacillales</taxon>
        <taxon>Bacillaceae</taxon>
        <taxon>Sutcliffiella</taxon>
    </lineage>
</organism>
<evidence type="ECO:0000313" key="2">
    <source>
        <dbReference type="Proteomes" id="UP000789833"/>
    </source>
</evidence>
<reference evidence="1 2" key="1">
    <citation type="submission" date="2021-10" db="EMBL/GenBank/DDBJ databases">
        <authorList>
            <person name="Criscuolo A."/>
        </authorList>
    </citation>
    <scope>NUCLEOTIDE SEQUENCE [LARGE SCALE GENOMIC DNA]</scope>
    <source>
        <strain evidence="2">CIP 111883</strain>
    </source>
</reference>
<sequence>MKSLRVPSREKVEVKSMYLHIGEEVMVRASKVVAIFDRRLLQSEWENTLPSAAKKSIKNISKHDVKSVVITDEAIYFSPLASTTLKKRMDASLTELVN</sequence>